<dbReference type="AlphaFoldDB" id="A0A0F9GWN8"/>
<organism evidence="2">
    <name type="scientific">marine sediment metagenome</name>
    <dbReference type="NCBI Taxonomy" id="412755"/>
    <lineage>
        <taxon>unclassified sequences</taxon>
        <taxon>metagenomes</taxon>
        <taxon>ecological metagenomes</taxon>
    </lineage>
</organism>
<keyword evidence="1" id="KW-0175">Coiled coil</keyword>
<gene>
    <name evidence="2" type="ORF">LCGC14_1858270</name>
</gene>
<feature type="non-terminal residue" evidence="2">
    <location>
        <position position="97"/>
    </location>
</feature>
<evidence type="ECO:0000313" key="2">
    <source>
        <dbReference type="EMBL" id="KKL95071.1"/>
    </source>
</evidence>
<dbReference type="EMBL" id="LAZR01018771">
    <property type="protein sequence ID" value="KKL95071.1"/>
    <property type="molecule type" value="Genomic_DNA"/>
</dbReference>
<comment type="caution">
    <text evidence="2">The sequence shown here is derived from an EMBL/GenBank/DDBJ whole genome shotgun (WGS) entry which is preliminary data.</text>
</comment>
<proteinExistence type="predicted"/>
<accession>A0A0F9GWN8</accession>
<name>A0A0F9GWN8_9ZZZZ</name>
<reference evidence="2" key="1">
    <citation type="journal article" date="2015" name="Nature">
        <title>Complex archaea that bridge the gap between prokaryotes and eukaryotes.</title>
        <authorList>
            <person name="Spang A."/>
            <person name="Saw J.H."/>
            <person name="Jorgensen S.L."/>
            <person name="Zaremba-Niedzwiedzka K."/>
            <person name="Martijn J."/>
            <person name="Lind A.E."/>
            <person name="van Eijk R."/>
            <person name="Schleper C."/>
            <person name="Guy L."/>
            <person name="Ettema T.J."/>
        </authorList>
    </citation>
    <scope>NUCLEOTIDE SEQUENCE</scope>
</reference>
<protein>
    <submittedName>
        <fullName evidence="2">Uncharacterized protein</fullName>
    </submittedName>
</protein>
<evidence type="ECO:0000256" key="1">
    <source>
        <dbReference type="SAM" id="Coils"/>
    </source>
</evidence>
<feature type="coiled-coil region" evidence="1">
    <location>
        <begin position="6"/>
        <end position="33"/>
    </location>
</feature>
<sequence>MLPENIRILQIELLNLQDNINSIELDIKTFKNETMQEVASEIVKDTQDDKVKPKYKTIQMRELETEIRIKNNDKYKKLSHNISEKARSLKEKNIELE</sequence>